<feature type="region of interest" description="Disordered" evidence="1">
    <location>
        <begin position="422"/>
        <end position="486"/>
    </location>
</feature>
<evidence type="ECO:0000256" key="1">
    <source>
        <dbReference type="SAM" id="MobiDB-lite"/>
    </source>
</evidence>
<feature type="compositionally biased region" description="Low complexity" evidence="1">
    <location>
        <begin position="427"/>
        <end position="441"/>
    </location>
</feature>
<keyword evidence="3" id="KW-1185">Reference proteome</keyword>
<feature type="compositionally biased region" description="Pro residues" evidence="1">
    <location>
        <begin position="60"/>
        <end position="71"/>
    </location>
</feature>
<feature type="region of interest" description="Disordered" evidence="1">
    <location>
        <begin position="746"/>
        <end position="770"/>
    </location>
</feature>
<organism evidence="2 3">
    <name type="scientific">Schizophyllum amplum</name>
    <dbReference type="NCBI Taxonomy" id="97359"/>
    <lineage>
        <taxon>Eukaryota</taxon>
        <taxon>Fungi</taxon>
        <taxon>Dikarya</taxon>
        <taxon>Basidiomycota</taxon>
        <taxon>Agaricomycotina</taxon>
        <taxon>Agaricomycetes</taxon>
        <taxon>Agaricomycetidae</taxon>
        <taxon>Agaricales</taxon>
        <taxon>Schizophyllaceae</taxon>
        <taxon>Schizophyllum</taxon>
    </lineage>
</organism>
<name>A0A550C8M8_9AGAR</name>
<dbReference type="EMBL" id="VDMD01000018">
    <property type="protein sequence ID" value="TRM61160.1"/>
    <property type="molecule type" value="Genomic_DNA"/>
</dbReference>
<evidence type="ECO:0000313" key="3">
    <source>
        <dbReference type="Proteomes" id="UP000320762"/>
    </source>
</evidence>
<reference evidence="2 3" key="1">
    <citation type="journal article" date="2019" name="New Phytol.">
        <title>Comparative genomics reveals unique wood-decay strategies and fruiting body development in the Schizophyllaceae.</title>
        <authorList>
            <person name="Almasi E."/>
            <person name="Sahu N."/>
            <person name="Krizsan K."/>
            <person name="Balint B."/>
            <person name="Kovacs G.M."/>
            <person name="Kiss B."/>
            <person name="Cseklye J."/>
            <person name="Drula E."/>
            <person name="Henrissat B."/>
            <person name="Nagy I."/>
            <person name="Chovatia M."/>
            <person name="Adam C."/>
            <person name="LaButti K."/>
            <person name="Lipzen A."/>
            <person name="Riley R."/>
            <person name="Grigoriev I.V."/>
            <person name="Nagy L.G."/>
        </authorList>
    </citation>
    <scope>NUCLEOTIDE SEQUENCE [LARGE SCALE GENOMIC DNA]</scope>
    <source>
        <strain evidence="2 3">NL-1724</strain>
    </source>
</reference>
<feature type="compositionally biased region" description="Polar residues" evidence="1">
    <location>
        <begin position="32"/>
        <end position="58"/>
    </location>
</feature>
<feature type="compositionally biased region" description="Pro residues" evidence="1">
    <location>
        <begin position="1"/>
        <end position="10"/>
    </location>
</feature>
<feature type="compositionally biased region" description="Basic and acidic residues" evidence="1">
    <location>
        <begin position="456"/>
        <end position="483"/>
    </location>
</feature>
<dbReference type="Proteomes" id="UP000320762">
    <property type="component" value="Unassembled WGS sequence"/>
</dbReference>
<sequence length="770" mass="80742">MFEPPSPPVQAPDNRPLPISEEPELHYENQHTDPQNVGASGSINPPSTASHALSTNGTLAPPPMSRTPSPHPFTFTCSTGKRPLAQSTPYNGPSLMPPGAVGAALSSAAAAAQQTPGRPDAAHVKPSTQTTPLRLFHFQYDTYTRDHLSALVDSIAVTPSSGASDGSSPRVGPMALSPITGMSPSFPGEDHTQDRHPFGLSPITSSSAGFSQSDLVSPTGGAHEEQDGRIPDLRAIKRVRLSPASDFDEQDGNGASYGEGAGAGASISRPRAAGTPAKGFIHSPALHVPGSATKNHRPSPLSIQHLSSHDSFNRRSANGRGNYRPSPLSAHVLVSSPSPSKGRGTQEEPTSPVLRSSVTARPSKSDPRLPRLAVPNAGAGVSRTPSPVEGSSGESSPRKRLMGADYLQASRSLMQQIAAQQKERDFSTVSSTRSGGTSFVSAGRERTERSVLSASGRERTQGSVVIHEDASQRDDHPDEERRPYQSATTNAFFLQRANDLMNLIKGDVTVSSVATNHTRRESTTTTHSRNPSDATSTGRLEPIEDTSHGLRASGNMVPHVRTETGMTGTTLGSSMRKSSSKDLAASTRPRLPSTHRMASGSTQRTVSGSSDATAFNAPGPSTRPPSFGSSMRSSFSRVPSNEAPSSLGTATSEATVADPARPTDTLTREDMRRFVSAASTAGTVATVESGVKHGSYGNVTGAGQPRRGFIPGTAFNPANLPPPTMLPAPPSPSNPRMAVISELPTHARRRRQRPSALALVGASPLSHPQI</sequence>
<dbReference type="OrthoDB" id="3038326at2759"/>
<dbReference type="AlphaFoldDB" id="A0A550C8M8"/>
<gene>
    <name evidence="2" type="ORF">BD626DRAFT_91079</name>
</gene>
<proteinExistence type="predicted"/>
<protein>
    <submittedName>
        <fullName evidence="2">Uncharacterized protein</fullName>
    </submittedName>
</protein>
<accession>A0A550C8M8</accession>
<feature type="compositionally biased region" description="Polar residues" evidence="1">
    <location>
        <begin position="599"/>
        <end position="613"/>
    </location>
</feature>
<feature type="compositionally biased region" description="Polar residues" evidence="1">
    <location>
        <begin position="75"/>
        <end position="91"/>
    </location>
</feature>
<comment type="caution">
    <text evidence="2">The sequence shown here is derived from an EMBL/GenBank/DDBJ whole genome shotgun (WGS) entry which is preliminary data.</text>
</comment>
<feature type="compositionally biased region" description="Polar residues" evidence="1">
    <location>
        <begin position="202"/>
        <end position="216"/>
    </location>
</feature>
<feature type="region of interest" description="Disordered" evidence="1">
    <location>
        <begin position="1"/>
        <end position="101"/>
    </location>
</feature>
<feature type="compositionally biased region" description="Basic and acidic residues" evidence="1">
    <location>
        <begin position="222"/>
        <end position="235"/>
    </location>
</feature>
<feature type="region of interest" description="Disordered" evidence="1">
    <location>
        <begin position="513"/>
        <end position="669"/>
    </location>
</feature>
<feature type="compositionally biased region" description="Polar residues" evidence="1">
    <location>
        <begin position="642"/>
        <end position="654"/>
    </location>
</feature>
<feature type="region of interest" description="Disordered" evidence="1">
    <location>
        <begin position="159"/>
        <end position="400"/>
    </location>
</feature>
<feature type="compositionally biased region" description="Low complexity" evidence="1">
    <location>
        <begin position="563"/>
        <end position="572"/>
    </location>
</feature>
<evidence type="ECO:0000313" key="2">
    <source>
        <dbReference type="EMBL" id="TRM61160.1"/>
    </source>
</evidence>
<feature type="compositionally biased region" description="Low complexity" evidence="1">
    <location>
        <begin position="624"/>
        <end position="640"/>
    </location>
</feature>
<feature type="compositionally biased region" description="Polar residues" evidence="1">
    <location>
        <begin position="347"/>
        <end position="362"/>
    </location>
</feature>
<feature type="compositionally biased region" description="Low complexity" evidence="1">
    <location>
        <begin position="385"/>
        <end position="395"/>
    </location>
</feature>
<feature type="compositionally biased region" description="Basic and acidic residues" evidence="1">
    <location>
        <begin position="188"/>
        <end position="197"/>
    </location>
</feature>